<evidence type="ECO:0000256" key="1">
    <source>
        <dbReference type="SAM" id="Coils"/>
    </source>
</evidence>
<dbReference type="EMBL" id="JBGXBU010000012">
    <property type="protein sequence ID" value="MFM4894977.1"/>
    <property type="molecule type" value="Genomic_DNA"/>
</dbReference>
<evidence type="ECO:0000313" key="3">
    <source>
        <dbReference type="EMBL" id="MFM4894977.1"/>
    </source>
</evidence>
<dbReference type="RefSeq" id="WP_374704018.1">
    <property type="nucleotide sequence ID" value="NZ_JBGXAX010000013.1"/>
</dbReference>
<feature type="coiled-coil region" evidence="1">
    <location>
        <begin position="35"/>
        <end position="97"/>
    </location>
</feature>
<name>A0ABW9GV01_9GAMM</name>
<sequence length="246" mass="27620">MPMTQKWLLLGALALGLLGGYLVGNRQELAQSSLLEVQQQTLARQTEAIARLESELGIKDTRLATQQAAFEQLQQLLKSQETQTQELKRQLAFFERIMRPQGEQSGVVIDNLTVQESNVANRYHYRLALTQPSKQRELFRGQVQIRIEGSQDGQPRSLGERDLQMKAGAGRYSLRYFQLLEGDWQLPEGFIPDRVRITIGKNGRQPEQELLVEWSQVLKPLLGAPSEQTPAGATTTQPGEVGLVNT</sequence>
<keyword evidence="4" id="KW-1185">Reference proteome</keyword>
<gene>
    <name evidence="3" type="ORF">ACEUDJ_19215</name>
</gene>
<dbReference type="InterPro" id="IPR046703">
    <property type="entry name" value="DUF6776"/>
</dbReference>
<organism evidence="3 4">
    <name type="scientific">Aeromonas bivalvium</name>
    <dbReference type="NCBI Taxonomy" id="440079"/>
    <lineage>
        <taxon>Bacteria</taxon>
        <taxon>Pseudomonadati</taxon>
        <taxon>Pseudomonadota</taxon>
        <taxon>Gammaproteobacteria</taxon>
        <taxon>Aeromonadales</taxon>
        <taxon>Aeromonadaceae</taxon>
        <taxon>Aeromonas</taxon>
    </lineage>
</organism>
<proteinExistence type="predicted"/>
<evidence type="ECO:0000256" key="2">
    <source>
        <dbReference type="SAM" id="MobiDB-lite"/>
    </source>
</evidence>
<dbReference type="GeneID" id="97222179"/>
<feature type="compositionally biased region" description="Polar residues" evidence="2">
    <location>
        <begin position="226"/>
        <end position="246"/>
    </location>
</feature>
<dbReference type="Proteomes" id="UP001630969">
    <property type="component" value="Unassembled WGS sequence"/>
</dbReference>
<accession>A0ABW9GV01</accession>
<keyword evidence="1" id="KW-0175">Coiled coil</keyword>
<reference evidence="3 4" key="1">
    <citation type="submission" date="2024-09" db="EMBL/GenBank/DDBJ databases">
        <title>Aeromonas strains Genome sequencing and assembly.</title>
        <authorList>
            <person name="Hu X."/>
            <person name="Tang B."/>
        </authorList>
    </citation>
    <scope>NUCLEOTIDE SEQUENCE [LARGE SCALE GENOMIC DNA]</scope>
    <source>
        <strain evidence="3 4">NB23SCDHY001</strain>
    </source>
</reference>
<comment type="caution">
    <text evidence="3">The sequence shown here is derived from an EMBL/GenBank/DDBJ whole genome shotgun (WGS) entry which is preliminary data.</text>
</comment>
<feature type="region of interest" description="Disordered" evidence="2">
    <location>
        <begin position="224"/>
        <end position="246"/>
    </location>
</feature>
<protein>
    <submittedName>
        <fullName evidence="3">DUF6776 family protein</fullName>
    </submittedName>
</protein>
<dbReference type="Pfam" id="PF20567">
    <property type="entry name" value="DUF6776"/>
    <property type="match status" value="1"/>
</dbReference>
<evidence type="ECO:0000313" key="4">
    <source>
        <dbReference type="Proteomes" id="UP001630969"/>
    </source>
</evidence>